<dbReference type="Pfam" id="PF03705">
    <property type="entry name" value="CheR_N"/>
    <property type="match status" value="1"/>
</dbReference>
<dbReference type="SMART" id="SM00138">
    <property type="entry name" value="MeTrc"/>
    <property type="match status" value="1"/>
</dbReference>
<name>A0A0F9LFK6_9ZZZZ</name>
<proteinExistence type="predicted"/>
<accession>A0A0F9LFK6</accession>
<dbReference type="EMBL" id="LAZR01011189">
    <property type="protein sequence ID" value="KKM62970.1"/>
    <property type="molecule type" value="Genomic_DNA"/>
</dbReference>
<gene>
    <name evidence="7" type="ORF">LCGC14_1516270</name>
</gene>
<dbReference type="GO" id="GO:0008983">
    <property type="term" value="F:protein-glutamate O-methyltransferase activity"/>
    <property type="evidence" value="ECO:0007669"/>
    <property type="project" value="UniProtKB-EC"/>
</dbReference>
<comment type="catalytic activity">
    <reaction evidence="1">
        <text>L-glutamyl-[protein] + S-adenosyl-L-methionine = [protein]-L-glutamate 5-O-methyl ester + S-adenosyl-L-homocysteine</text>
        <dbReference type="Rhea" id="RHEA:24452"/>
        <dbReference type="Rhea" id="RHEA-COMP:10208"/>
        <dbReference type="Rhea" id="RHEA-COMP:10311"/>
        <dbReference type="ChEBI" id="CHEBI:29973"/>
        <dbReference type="ChEBI" id="CHEBI:57856"/>
        <dbReference type="ChEBI" id="CHEBI:59789"/>
        <dbReference type="ChEBI" id="CHEBI:82795"/>
        <dbReference type="EC" id="2.1.1.80"/>
    </reaction>
</comment>
<dbReference type="PANTHER" id="PTHR24422:SF10">
    <property type="entry name" value="CHEMOTAXIS PROTEIN METHYLTRANSFERASE 2"/>
    <property type="match status" value="1"/>
</dbReference>
<dbReference type="InterPro" id="IPR000780">
    <property type="entry name" value="CheR_MeTrfase"/>
</dbReference>
<evidence type="ECO:0000256" key="3">
    <source>
        <dbReference type="ARBA" id="ARBA00022603"/>
    </source>
</evidence>
<evidence type="ECO:0000313" key="7">
    <source>
        <dbReference type="EMBL" id="KKM62970.1"/>
    </source>
</evidence>
<evidence type="ECO:0000256" key="1">
    <source>
        <dbReference type="ARBA" id="ARBA00001541"/>
    </source>
</evidence>
<evidence type="ECO:0000256" key="5">
    <source>
        <dbReference type="ARBA" id="ARBA00022691"/>
    </source>
</evidence>
<dbReference type="InterPro" id="IPR029063">
    <property type="entry name" value="SAM-dependent_MTases_sf"/>
</dbReference>
<keyword evidence="5" id="KW-0949">S-adenosyl-L-methionine</keyword>
<dbReference type="PANTHER" id="PTHR24422">
    <property type="entry name" value="CHEMOTAXIS PROTEIN METHYLTRANSFERASE"/>
    <property type="match status" value="1"/>
</dbReference>
<dbReference type="Pfam" id="PF01739">
    <property type="entry name" value="CheR"/>
    <property type="match status" value="1"/>
</dbReference>
<dbReference type="EC" id="2.1.1.80" evidence="2"/>
<dbReference type="Gene3D" id="1.10.155.10">
    <property type="entry name" value="Chemotaxis receptor methyltransferase CheR, N-terminal domain"/>
    <property type="match status" value="1"/>
</dbReference>
<evidence type="ECO:0000256" key="2">
    <source>
        <dbReference type="ARBA" id="ARBA00012534"/>
    </source>
</evidence>
<dbReference type="GO" id="GO:0032259">
    <property type="term" value="P:methylation"/>
    <property type="evidence" value="ECO:0007669"/>
    <property type="project" value="UniProtKB-KW"/>
</dbReference>
<comment type="caution">
    <text evidence="7">The sequence shown here is derived from an EMBL/GenBank/DDBJ whole genome shotgun (WGS) entry which is preliminary data.</text>
</comment>
<keyword evidence="3" id="KW-0489">Methyltransferase</keyword>
<keyword evidence="4" id="KW-0808">Transferase</keyword>
<evidence type="ECO:0000259" key="6">
    <source>
        <dbReference type="PROSITE" id="PS50123"/>
    </source>
</evidence>
<evidence type="ECO:0000256" key="4">
    <source>
        <dbReference type="ARBA" id="ARBA00022679"/>
    </source>
</evidence>
<dbReference type="PROSITE" id="PS50123">
    <property type="entry name" value="CHER"/>
    <property type="match status" value="1"/>
</dbReference>
<protein>
    <recommendedName>
        <fullName evidence="2">protein-glutamate O-methyltransferase</fullName>
        <ecNumber evidence="2">2.1.1.80</ecNumber>
    </recommendedName>
</protein>
<dbReference type="InterPro" id="IPR022642">
    <property type="entry name" value="CheR_C"/>
</dbReference>
<dbReference type="CDD" id="cd02440">
    <property type="entry name" value="AdoMet_MTases"/>
    <property type="match status" value="1"/>
</dbReference>
<organism evidence="7">
    <name type="scientific">marine sediment metagenome</name>
    <dbReference type="NCBI Taxonomy" id="412755"/>
    <lineage>
        <taxon>unclassified sequences</taxon>
        <taxon>metagenomes</taxon>
        <taxon>ecological metagenomes</taxon>
    </lineage>
</organism>
<dbReference type="InterPro" id="IPR050903">
    <property type="entry name" value="Bact_Chemotaxis_MeTrfase"/>
</dbReference>
<dbReference type="InterPro" id="IPR022641">
    <property type="entry name" value="CheR_N"/>
</dbReference>
<dbReference type="Gene3D" id="3.40.50.150">
    <property type="entry name" value="Vaccinia Virus protein VP39"/>
    <property type="match status" value="1"/>
</dbReference>
<dbReference type="AlphaFoldDB" id="A0A0F9LFK6"/>
<reference evidence="7" key="1">
    <citation type="journal article" date="2015" name="Nature">
        <title>Complex archaea that bridge the gap between prokaryotes and eukaryotes.</title>
        <authorList>
            <person name="Spang A."/>
            <person name="Saw J.H."/>
            <person name="Jorgensen S.L."/>
            <person name="Zaremba-Niedzwiedzka K."/>
            <person name="Martijn J."/>
            <person name="Lind A.E."/>
            <person name="van Eijk R."/>
            <person name="Schleper C."/>
            <person name="Guy L."/>
            <person name="Ettema T.J."/>
        </authorList>
    </citation>
    <scope>NUCLEOTIDE SEQUENCE</scope>
</reference>
<dbReference type="SUPFAM" id="SSF53335">
    <property type="entry name" value="S-adenosyl-L-methionine-dependent methyltransferases"/>
    <property type="match status" value="1"/>
</dbReference>
<sequence>MKVNLIENIDIDNASYQRLINFLKSKTGLNFQYYNKSFIEKRIKSRMIRVNCNTLDEYYSYFSSNTEEVKNFVEGFTINYTFFFRDYDVFETFQDIFLHGLGFNKKQIKSDIRPAATKMDKFRSKSNAAKKLIKNRRLYSKPEKYYVDVFIFLNRLSFYKKIKLLPSEKNCINIWSCPCATGEEPYSINMIMNNLKTQVRRFPKYRIVGSDISYGAIEKAKIGVYADDSMKEISDYYENKYFTKQKTHYGHNNLIKEHLKKEIEFVREDVTEGHGKPYKYDIIFCRYLLIYFNHQNRDKFLNILESRLKENGILILGKTETLFDSWGSLKLIDSRNRIYIKSHTKLF</sequence>
<dbReference type="InterPro" id="IPR036804">
    <property type="entry name" value="CheR_N_sf"/>
</dbReference>
<dbReference type="SUPFAM" id="SSF47757">
    <property type="entry name" value="Chemotaxis receptor methyltransferase CheR, N-terminal domain"/>
    <property type="match status" value="1"/>
</dbReference>
<feature type="domain" description="CheR-type methyltransferase" evidence="6">
    <location>
        <begin position="4"/>
        <end position="347"/>
    </location>
</feature>